<sequence length="98" mass="11179">MSYYRNRYFLLGLLLMLLGAQFRMIDSFVLNEPTTKLLAKVTKSSVAEDTTAGAIFWKVAPVEMTRKRIHPPRWLGLAMMAVGAVFSFHAVALPRYRE</sequence>
<name>A0A517NUW5_9BACT</name>
<evidence type="ECO:0000256" key="1">
    <source>
        <dbReference type="SAM" id="Phobius"/>
    </source>
</evidence>
<evidence type="ECO:0000313" key="3">
    <source>
        <dbReference type="Proteomes" id="UP000319817"/>
    </source>
</evidence>
<gene>
    <name evidence="2" type="ORF">K239x_29030</name>
</gene>
<evidence type="ECO:0000313" key="2">
    <source>
        <dbReference type="EMBL" id="QDT10911.1"/>
    </source>
</evidence>
<dbReference type="EMBL" id="CP036526">
    <property type="protein sequence ID" value="QDT10911.1"/>
    <property type="molecule type" value="Genomic_DNA"/>
</dbReference>
<protein>
    <submittedName>
        <fullName evidence="2">Uncharacterized protein</fullName>
    </submittedName>
</protein>
<keyword evidence="1" id="KW-0472">Membrane</keyword>
<feature type="transmembrane region" description="Helical" evidence="1">
    <location>
        <begin position="74"/>
        <end position="93"/>
    </location>
</feature>
<dbReference type="AlphaFoldDB" id="A0A517NUW5"/>
<dbReference type="OrthoDB" id="289134at2"/>
<keyword evidence="1" id="KW-1133">Transmembrane helix</keyword>
<accession>A0A517NUW5</accession>
<keyword evidence="3" id="KW-1185">Reference proteome</keyword>
<keyword evidence="1" id="KW-0812">Transmembrane</keyword>
<proteinExistence type="predicted"/>
<reference evidence="2 3" key="1">
    <citation type="submission" date="2019-02" db="EMBL/GenBank/DDBJ databases">
        <title>Deep-cultivation of Planctomycetes and their phenomic and genomic characterization uncovers novel biology.</title>
        <authorList>
            <person name="Wiegand S."/>
            <person name="Jogler M."/>
            <person name="Boedeker C."/>
            <person name="Pinto D."/>
            <person name="Vollmers J."/>
            <person name="Rivas-Marin E."/>
            <person name="Kohn T."/>
            <person name="Peeters S.H."/>
            <person name="Heuer A."/>
            <person name="Rast P."/>
            <person name="Oberbeckmann S."/>
            <person name="Bunk B."/>
            <person name="Jeske O."/>
            <person name="Meyerdierks A."/>
            <person name="Storesund J.E."/>
            <person name="Kallscheuer N."/>
            <person name="Luecker S."/>
            <person name="Lage O.M."/>
            <person name="Pohl T."/>
            <person name="Merkel B.J."/>
            <person name="Hornburger P."/>
            <person name="Mueller R.-W."/>
            <person name="Bruemmer F."/>
            <person name="Labrenz M."/>
            <person name="Spormann A.M."/>
            <person name="Op den Camp H."/>
            <person name="Overmann J."/>
            <person name="Amann R."/>
            <person name="Jetten M.S.M."/>
            <person name="Mascher T."/>
            <person name="Medema M.H."/>
            <person name="Devos D.P."/>
            <person name="Kaster A.-K."/>
            <person name="Ovreas L."/>
            <person name="Rohde M."/>
            <person name="Galperin M.Y."/>
            <person name="Jogler C."/>
        </authorList>
    </citation>
    <scope>NUCLEOTIDE SEQUENCE [LARGE SCALE GENOMIC DNA]</scope>
    <source>
        <strain evidence="2 3">K23_9</strain>
    </source>
</reference>
<organism evidence="2 3">
    <name type="scientific">Stieleria marina</name>
    <dbReference type="NCBI Taxonomy" id="1930275"/>
    <lineage>
        <taxon>Bacteria</taxon>
        <taxon>Pseudomonadati</taxon>
        <taxon>Planctomycetota</taxon>
        <taxon>Planctomycetia</taxon>
        <taxon>Pirellulales</taxon>
        <taxon>Pirellulaceae</taxon>
        <taxon>Stieleria</taxon>
    </lineage>
</organism>
<dbReference type="Proteomes" id="UP000319817">
    <property type="component" value="Chromosome"/>
</dbReference>